<protein>
    <submittedName>
        <fullName evidence="1">Uncharacterized protein</fullName>
    </submittedName>
</protein>
<gene>
    <name evidence="1" type="ORF">ACFFQ6_29655</name>
</gene>
<proteinExistence type="predicted"/>
<evidence type="ECO:0000313" key="1">
    <source>
        <dbReference type="EMBL" id="MFB9783870.1"/>
    </source>
</evidence>
<dbReference type="Proteomes" id="UP001589587">
    <property type="component" value="Unassembled WGS sequence"/>
</dbReference>
<accession>A0ABV5XN18</accession>
<keyword evidence="2" id="KW-1185">Reference proteome</keyword>
<evidence type="ECO:0000313" key="2">
    <source>
        <dbReference type="Proteomes" id="UP001589587"/>
    </source>
</evidence>
<sequence>MNNLNNSDEVAIDVGRVALEASEGVAHGSDPEDFFLAAGNAVLFWLPLNGYPILTAEQMVPTEERTKAGRNDFNHHAPFTAVPPETGSKMLCAITGADSNPGGEHAYVTVRVPKDFVSGQSIADLAGEGKSRELAKLLAPSVAAEEGRACES</sequence>
<dbReference type="EMBL" id="JBHMAS010000080">
    <property type="protein sequence ID" value="MFB9783870.1"/>
    <property type="molecule type" value="Genomic_DNA"/>
</dbReference>
<comment type="caution">
    <text evidence="1">The sequence shown here is derived from an EMBL/GenBank/DDBJ whole genome shotgun (WGS) entry which is preliminary data.</text>
</comment>
<dbReference type="RefSeq" id="WP_378376409.1">
    <property type="nucleotide sequence ID" value="NZ_JBHMAS010000080.1"/>
</dbReference>
<name>A0ABV5XN18_9NOCA</name>
<reference evidence="1 2" key="1">
    <citation type="submission" date="2024-09" db="EMBL/GenBank/DDBJ databases">
        <authorList>
            <person name="Sun Q."/>
            <person name="Mori K."/>
        </authorList>
    </citation>
    <scope>NUCLEOTIDE SEQUENCE [LARGE SCALE GENOMIC DNA]</scope>
    <source>
        <strain evidence="1 2">JCM 11411</strain>
    </source>
</reference>
<organism evidence="1 2">
    <name type="scientific">Rhodococcus baikonurensis</name>
    <dbReference type="NCBI Taxonomy" id="172041"/>
    <lineage>
        <taxon>Bacteria</taxon>
        <taxon>Bacillati</taxon>
        <taxon>Actinomycetota</taxon>
        <taxon>Actinomycetes</taxon>
        <taxon>Mycobacteriales</taxon>
        <taxon>Nocardiaceae</taxon>
        <taxon>Rhodococcus</taxon>
        <taxon>Rhodococcus erythropolis group</taxon>
    </lineage>
</organism>